<reference evidence="3" key="1">
    <citation type="submission" date="2021-02" db="EMBL/GenBank/DDBJ databases">
        <authorList>
            <person name="Nowell W R."/>
        </authorList>
    </citation>
    <scope>NUCLEOTIDE SEQUENCE</scope>
</reference>
<dbReference type="Proteomes" id="UP000663834">
    <property type="component" value="Unassembled WGS sequence"/>
</dbReference>
<feature type="non-terminal residue" evidence="3">
    <location>
        <position position="1"/>
    </location>
</feature>
<evidence type="ECO:0000256" key="1">
    <source>
        <dbReference type="SAM" id="MobiDB-lite"/>
    </source>
</evidence>
<evidence type="ECO:0000259" key="2">
    <source>
        <dbReference type="Pfam" id="PF05699"/>
    </source>
</evidence>
<evidence type="ECO:0000313" key="3">
    <source>
        <dbReference type="EMBL" id="CAF1615386.1"/>
    </source>
</evidence>
<organism evidence="3 4">
    <name type="scientific">Rotaria magnacalcarata</name>
    <dbReference type="NCBI Taxonomy" id="392030"/>
    <lineage>
        <taxon>Eukaryota</taxon>
        <taxon>Metazoa</taxon>
        <taxon>Spiralia</taxon>
        <taxon>Gnathifera</taxon>
        <taxon>Rotifera</taxon>
        <taxon>Eurotatoria</taxon>
        <taxon>Bdelloidea</taxon>
        <taxon>Philodinida</taxon>
        <taxon>Philodinidae</taxon>
        <taxon>Rotaria</taxon>
    </lineage>
</organism>
<proteinExistence type="predicted"/>
<evidence type="ECO:0000313" key="4">
    <source>
        <dbReference type="Proteomes" id="UP000663834"/>
    </source>
</evidence>
<feature type="domain" description="HAT C-terminal dimerisation" evidence="2">
    <location>
        <begin position="90"/>
        <end position="152"/>
    </location>
</feature>
<feature type="compositionally biased region" description="Polar residues" evidence="1">
    <location>
        <begin position="23"/>
        <end position="37"/>
    </location>
</feature>
<protein>
    <recommendedName>
        <fullName evidence="2">HAT C-terminal dimerisation domain-containing protein</fullName>
    </recommendedName>
</protein>
<name>A0A816BXT6_9BILA</name>
<dbReference type="InterPro" id="IPR012337">
    <property type="entry name" value="RNaseH-like_sf"/>
</dbReference>
<comment type="caution">
    <text evidence="3">The sequence shown here is derived from an EMBL/GenBank/DDBJ whole genome shotgun (WGS) entry which is preliminary data.</text>
</comment>
<dbReference type="SUPFAM" id="SSF53098">
    <property type="entry name" value="Ribonuclease H-like"/>
    <property type="match status" value="1"/>
</dbReference>
<gene>
    <name evidence="3" type="ORF">KQP761_LOCUS23939</name>
</gene>
<dbReference type="GO" id="GO:0046983">
    <property type="term" value="F:protein dimerization activity"/>
    <property type="evidence" value="ECO:0007669"/>
    <property type="project" value="InterPro"/>
</dbReference>
<sequence>DDDRNEAEAILLNENLTHRIKSNSKSTPSHSQPIDMTTNDKEETNKSSNSLHNLYKSCGLSSKSKANPTKIFTMTEEICYYLSTVTENQTLNQYWNSNKSRLLLLSSIVRRYNVICASSMPSESAFSVSGFIQRKHRSSLAPETLRYLMILRK</sequence>
<dbReference type="AlphaFoldDB" id="A0A816BXT6"/>
<feature type="region of interest" description="Disordered" evidence="1">
    <location>
        <begin position="13"/>
        <end position="48"/>
    </location>
</feature>
<accession>A0A816BXT6</accession>
<dbReference type="InterPro" id="IPR008906">
    <property type="entry name" value="HATC_C_dom"/>
</dbReference>
<dbReference type="Pfam" id="PF05699">
    <property type="entry name" value="Dimer_Tnp_hAT"/>
    <property type="match status" value="1"/>
</dbReference>
<dbReference type="OrthoDB" id="10525422at2759"/>
<dbReference type="EMBL" id="CAJNOW010012860">
    <property type="protein sequence ID" value="CAF1615386.1"/>
    <property type="molecule type" value="Genomic_DNA"/>
</dbReference>